<dbReference type="Proteomes" id="UP000032679">
    <property type="component" value="Unassembled WGS sequence"/>
</dbReference>
<keyword evidence="1" id="KW-1133">Transmembrane helix</keyword>
<sequence length="65" mass="6740">MAENGYTTTAANVRHVTPGRIALACVAGTLEALGVGALAVITLLTFLHPDHPISHAVECVMEASR</sequence>
<evidence type="ECO:0000313" key="3">
    <source>
        <dbReference type="Proteomes" id="UP000032679"/>
    </source>
</evidence>
<proteinExistence type="predicted"/>
<evidence type="ECO:0000313" key="2">
    <source>
        <dbReference type="EMBL" id="GAN55452.1"/>
    </source>
</evidence>
<keyword evidence="3" id="KW-1185">Reference proteome</keyword>
<keyword evidence="1" id="KW-0812">Transmembrane</keyword>
<keyword evidence="1" id="KW-0472">Membrane</keyword>
<dbReference type="AlphaFoldDB" id="A0A0D6MP39"/>
<gene>
    <name evidence="2" type="ORF">Tasa_048_077</name>
</gene>
<feature type="transmembrane region" description="Helical" evidence="1">
    <location>
        <begin position="21"/>
        <end position="47"/>
    </location>
</feature>
<dbReference type="EMBL" id="BALE01000048">
    <property type="protein sequence ID" value="GAN55452.1"/>
    <property type="molecule type" value="Genomic_DNA"/>
</dbReference>
<name>A0A0D6MP39_9PROT</name>
<evidence type="ECO:0000256" key="1">
    <source>
        <dbReference type="SAM" id="Phobius"/>
    </source>
</evidence>
<accession>A0A0D6MP39</accession>
<comment type="caution">
    <text evidence="2">The sequence shown here is derived from an EMBL/GenBank/DDBJ whole genome shotgun (WGS) entry which is preliminary data.</text>
</comment>
<dbReference type="RefSeq" id="WP_048850603.1">
    <property type="nucleotide sequence ID" value="NZ_BALE01000048.1"/>
</dbReference>
<dbReference type="STRING" id="1231623.Tasa_048_077"/>
<organism evidence="2 3">
    <name type="scientific">Tanticharoenia sakaeratensis NBRC 103193</name>
    <dbReference type="NCBI Taxonomy" id="1231623"/>
    <lineage>
        <taxon>Bacteria</taxon>
        <taxon>Pseudomonadati</taxon>
        <taxon>Pseudomonadota</taxon>
        <taxon>Alphaproteobacteria</taxon>
        <taxon>Acetobacterales</taxon>
        <taxon>Acetobacteraceae</taxon>
        <taxon>Tanticharoenia</taxon>
    </lineage>
</organism>
<protein>
    <submittedName>
        <fullName evidence="2">Uncharacterized protein</fullName>
    </submittedName>
</protein>
<reference evidence="2 3" key="1">
    <citation type="submission" date="2012-10" db="EMBL/GenBank/DDBJ databases">
        <title>Genome sequencing of Tanticharoenia sakaeratensis NBRC 103193.</title>
        <authorList>
            <person name="Azuma Y."/>
            <person name="Hadano H."/>
            <person name="Hirakawa H."/>
            <person name="Matsushita K."/>
        </authorList>
    </citation>
    <scope>NUCLEOTIDE SEQUENCE [LARGE SCALE GENOMIC DNA]</scope>
    <source>
        <strain evidence="2 3">NBRC 103193</strain>
    </source>
</reference>